<accession>A0A1W4WI85</accession>
<keyword evidence="1" id="KW-0732">Signal</keyword>
<dbReference type="GeneID" id="108733482"/>
<dbReference type="AlphaFoldDB" id="A0A1W4WI85"/>
<feature type="chain" id="PRO_5010694472" evidence="1">
    <location>
        <begin position="28"/>
        <end position="115"/>
    </location>
</feature>
<dbReference type="Proteomes" id="UP000192223">
    <property type="component" value="Unplaced"/>
</dbReference>
<sequence>MTPTMNQFYKTVILLIVCLYWMGTVTGYSIDRNIYQVDKSNDRLQKYQGLSFEEKVFRIVKYNPSTTSAFPLFDYMMKDNEIEEESPKPQVYYNAHQYGPYLHNERDQQIIITRK</sequence>
<gene>
    <name evidence="3" type="primary">LOC108733482</name>
</gene>
<organism evidence="2 3">
    <name type="scientific">Agrilus planipennis</name>
    <name type="common">Emerald ash borer</name>
    <name type="synonym">Agrilus marcopoli</name>
    <dbReference type="NCBI Taxonomy" id="224129"/>
    <lineage>
        <taxon>Eukaryota</taxon>
        <taxon>Metazoa</taxon>
        <taxon>Ecdysozoa</taxon>
        <taxon>Arthropoda</taxon>
        <taxon>Hexapoda</taxon>
        <taxon>Insecta</taxon>
        <taxon>Pterygota</taxon>
        <taxon>Neoptera</taxon>
        <taxon>Endopterygota</taxon>
        <taxon>Coleoptera</taxon>
        <taxon>Polyphaga</taxon>
        <taxon>Elateriformia</taxon>
        <taxon>Buprestoidea</taxon>
        <taxon>Buprestidae</taxon>
        <taxon>Agrilinae</taxon>
        <taxon>Agrilus</taxon>
    </lineage>
</organism>
<dbReference type="InParanoid" id="A0A1W4WI85"/>
<protein>
    <submittedName>
        <fullName evidence="3">Uncharacterized protein LOC108733482</fullName>
    </submittedName>
</protein>
<evidence type="ECO:0000313" key="3">
    <source>
        <dbReference type="RefSeq" id="XP_018320167.1"/>
    </source>
</evidence>
<dbReference type="KEGG" id="apln:108733482"/>
<evidence type="ECO:0000313" key="2">
    <source>
        <dbReference type="Proteomes" id="UP000192223"/>
    </source>
</evidence>
<feature type="signal peptide" evidence="1">
    <location>
        <begin position="1"/>
        <end position="27"/>
    </location>
</feature>
<proteinExistence type="predicted"/>
<name>A0A1W4WI85_AGRPL</name>
<evidence type="ECO:0000256" key="1">
    <source>
        <dbReference type="SAM" id="SignalP"/>
    </source>
</evidence>
<dbReference type="RefSeq" id="XP_018320167.1">
    <property type="nucleotide sequence ID" value="XM_018464665.2"/>
</dbReference>
<keyword evidence="2" id="KW-1185">Reference proteome</keyword>
<reference evidence="3" key="1">
    <citation type="submission" date="2025-08" db="UniProtKB">
        <authorList>
            <consortium name="RefSeq"/>
        </authorList>
    </citation>
    <scope>IDENTIFICATION</scope>
    <source>
        <tissue evidence="3">Entire body</tissue>
    </source>
</reference>